<name>A0A6M2BMJ5_9GAMM</name>
<keyword evidence="5" id="KW-1185">Reference proteome</keyword>
<reference evidence="4 5" key="1">
    <citation type="journal article" date="2014" name="Int. J. Syst. Evol. Microbiol.">
        <title>Solimonas terrae sp. nov., isolated from soil.</title>
        <authorList>
            <person name="Kim S.J."/>
            <person name="Moon J.Y."/>
            <person name="Weon H.Y."/>
            <person name="Ahn J.H."/>
            <person name="Chen W.M."/>
            <person name="Kwon S.W."/>
        </authorList>
    </citation>
    <scope>NUCLEOTIDE SEQUENCE [LARGE SCALE GENOMIC DNA]</scope>
    <source>
        <strain evidence="4 5">KIS83-12</strain>
    </source>
</reference>
<evidence type="ECO:0000256" key="1">
    <source>
        <dbReference type="ARBA" id="ARBA00022630"/>
    </source>
</evidence>
<dbReference type="Pfam" id="PF00890">
    <property type="entry name" value="FAD_binding_2"/>
    <property type="match status" value="1"/>
</dbReference>
<keyword evidence="1" id="KW-0285">Flavoprotein</keyword>
<evidence type="ECO:0000259" key="3">
    <source>
        <dbReference type="Pfam" id="PF00890"/>
    </source>
</evidence>
<dbReference type="GO" id="GO:0016491">
    <property type="term" value="F:oxidoreductase activity"/>
    <property type="evidence" value="ECO:0007669"/>
    <property type="project" value="UniProtKB-KW"/>
</dbReference>
<dbReference type="Proteomes" id="UP000472676">
    <property type="component" value="Unassembled WGS sequence"/>
</dbReference>
<feature type="domain" description="FAD-dependent oxidoreductase 2 FAD-binding" evidence="3">
    <location>
        <begin position="8"/>
        <end position="276"/>
    </location>
</feature>
<evidence type="ECO:0000313" key="5">
    <source>
        <dbReference type="Proteomes" id="UP000472676"/>
    </source>
</evidence>
<dbReference type="PANTHER" id="PTHR10668">
    <property type="entry name" value="PHYTOENE DEHYDROGENASE"/>
    <property type="match status" value="1"/>
</dbReference>
<keyword evidence="2" id="KW-0560">Oxidoreductase</keyword>
<dbReference type="Gene3D" id="3.50.50.60">
    <property type="entry name" value="FAD/NAD(P)-binding domain"/>
    <property type="match status" value="2"/>
</dbReference>
<organism evidence="4 5">
    <name type="scientific">Solimonas terrae</name>
    <dbReference type="NCBI Taxonomy" id="1396819"/>
    <lineage>
        <taxon>Bacteria</taxon>
        <taxon>Pseudomonadati</taxon>
        <taxon>Pseudomonadota</taxon>
        <taxon>Gammaproteobacteria</taxon>
        <taxon>Nevskiales</taxon>
        <taxon>Nevskiaceae</taxon>
        <taxon>Solimonas</taxon>
    </lineage>
</organism>
<dbReference type="RefSeq" id="WP_166250738.1">
    <property type="nucleotide sequence ID" value="NZ_JAAMOW010000001.1"/>
</dbReference>
<dbReference type="EMBL" id="JAAMOW010000001">
    <property type="protein sequence ID" value="NGY03319.1"/>
    <property type="molecule type" value="Genomic_DNA"/>
</dbReference>
<dbReference type="PANTHER" id="PTHR10668:SF103">
    <property type="entry name" value="PYRIDINE NUCLEOTIDE-DISULFIDE OXIDOREDUCTASE DOMAIN-CONTAINING PROTEIN 2"/>
    <property type="match status" value="1"/>
</dbReference>
<evidence type="ECO:0000313" key="4">
    <source>
        <dbReference type="EMBL" id="NGY03319.1"/>
    </source>
</evidence>
<comment type="caution">
    <text evidence="4">The sequence shown here is derived from an EMBL/GenBank/DDBJ whole genome shotgun (WGS) entry which is preliminary data.</text>
</comment>
<evidence type="ECO:0000256" key="2">
    <source>
        <dbReference type="ARBA" id="ARBA00023002"/>
    </source>
</evidence>
<dbReference type="InterPro" id="IPR036188">
    <property type="entry name" value="FAD/NAD-bd_sf"/>
</dbReference>
<proteinExistence type="predicted"/>
<sequence length="503" mass="54086">MTQRSRYDAIVIGAGHNGLALASYLQRAGRRTLLVEQASRVGGMTSTCEPMLPGYRHNPHANFLAYQSVSPIMADLRLRERGLLTLTPEVQHAIAFADGRPPVVVHRKDRDACTARSMAAHSARDAAAFLDLRRRVDGLTPSLRDVLFRPLSEIGIAAHRDAVLQAFRGVSGIEQTGTRGGAAVIDALFESPEVRTLFYLLAIEYGASLTQPGNDLAFLGLVLWMIGGREVPLGGMQRFADALHAAAREHGVDVRTSSPVTRIIVESGRVSGVEMAGKRVGAPLVVSSLGLRQTFNELLDAQALGTGDRQAAATTGAQPTPSIASQAFALREPPAYRSARWDPDLDRCVQTFIGFDTPADVLAQERDLAMGVLPPPRASVRVPSLWDPGMAPRGCHVAGADSHFPHAASLSDDEWGEIEAIYNDALLDTWREAAPNMHRDNVIASHFARPQAGDRQVVLRCGSQYRTSIDGLWLCGTATYPGGGVHGACAINAFQDITGQSLQ</sequence>
<protein>
    <submittedName>
        <fullName evidence="4">NAD(P)/FAD-dependent oxidoreductase</fullName>
    </submittedName>
</protein>
<dbReference type="InterPro" id="IPR003953">
    <property type="entry name" value="FAD-dep_OxRdtase_2_FAD-bd"/>
</dbReference>
<dbReference type="AlphaFoldDB" id="A0A6M2BMJ5"/>
<accession>A0A6M2BMJ5</accession>
<dbReference type="SUPFAM" id="SSF51905">
    <property type="entry name" value="FAD/NAD(P)-binding domain"/>
    <property type="match status" value="1"/>
</dbReference>
<gene>
    <name evidence="4" type="ORF">G7Y85_00930</name>
</gene>